<evidence type="ECO:0000256" key="2">
    <source>
        <dbReference type="ARBA" id="ARBA00010937"/>
    </source>
</evidence>
<feature type="domain" description="Transcription initiation factor TFIID subunit 2 Ig-like" evidence="8">
    <location>
        <begin position="507"/>
        <end position="644"/>
    </location>
</feature>
<keyword evidence="4" id="KW-0805">Transcription regulation</keyword>
<dbReference type="EMBL" id="JAPFFI010000020">
    <property type="protein sequence ID" value="KAJ6340141.1"/>
    <property type="molecule type" value="Genomic_DNA"/>
</dbReference>
<evidence type="ECO:0000256" key="6">
    <source>
        <dbReference type="ARBA" id="ARBA00023242"/>
    </source>
</evidence>
<evidence type="ECO:0000259" key="8">
    <source>
        <dbReference type="Pfam" id="PF25316"/>
    </source>
</evidence>
<evidence type="ECO:0000256" key="5">
    <source>
        <dbReference type="ARBA" id="ARBA00023163"/>
    </source>
</evidence>
<comment type="subcellular location">
    <subcellularLocation>
        <location evidence="1">Nucleus</location>
    </subcellularLocation>
</comment>
<accession>A0ABQ9AJD9</accession>
<keyword evidence="5" id="KW-0804">Transcription</keyword>
<name>A0ABQ9AJD9_9ROSI</name>
<dbReference type="InterPro" id="IPR057345">
    <property type="entry name" value="Ig-like_TAF2"/>
</dbReference>
<gene>
    <name evidence="9" type="ORF">OIU77_007983</name>
</gene>
<dbReference type="Gene3D" id="1.10.390.10">
    <property type="entry name" value="Neutral Protease Domain 2"/>
    <property type="match status" value="1"/>
</dbReference>
<evidence type="ECO:0000256" key="7">
    <source>
        <dbReference type="SAM" id="MobiDB-lite"/>
    </source>
</evidence>
<feature type="region of interest" description="Disordered" evidence="7">
    <location>
        <begin position="593"/>
        <end position="617"/>
    </location>
</feature>
<sequence>MAKPRKPKNEDAKPENSGAVVRHQKLCLSIDIYKHQIYGYTELEIAVPDIGIVGLHAENIGIESVFVDGEATEFEYYPHQQQNVDSEKRWSSVTSPSSAADAAGAVYLSALERERVPNLLINCCKAFRIPNEVQEVVNLENGLPFSGEPKQNVKLVRINYWVEKAETGIHFDNEVVHTNNQIRRARCWFPCMDEGFQCCCYDLEFTVAHNLVAVSTGSLLYQVLSKDDPPRKTFVYKLDVPVTAQWISLVVAPFEILPDPHVGIISHLCLPSNLSKLRNTIKFFHNAFNHYEEYLDAKFPFGSYTQVFLAPEMIVSSTNLGASMGVFSSQVLYDETIIDQAIDTSIKLAFALAKQWFGVYVTPEEPNDELFIKKFLGNNEARYRRFKANCAVCKADDSGVTALSSSPSCKELHGTHRIGLYGKIRSWKSVAILQMLEKQMGPEFFRKILQKVISRARDTIPIRSLSTKEFRHFATKVGNLERPICERIFPAVGLLLWMSSAKVYGLMGFSYNKRKNMVELAVLREFTAAPDANASFLNPDSENREGDIGWPGMMSIRVYELDGMYDHPVLPLAGEMWQLLEIQCHSKLAARRFQKPKKSSKPDGFDENGDVPASDMRSSLESPLSWIRADPEMEYLAEIHFNQPIQMW</sequence>
<comment type="similarity">
    <text evidence="2">Belongs to the TAF2 family.</text>
</comment>
<dbReference type="CDD" id="cd09839">
    <property type="entry name" value="M1_like_TAF2"/>
    <property type="match status" value="1"/>
</dbReference>
<dbReference type="InterPro" id="IPR037813">
    <property type="entry name" value="TAF2"/>
</dbReference>
<evidence type="ECO:0000256" key="3">
    <source>
        <dbReference type="ARBA" id="ARBA00017363"/>
    </source>
</evidence>
<feature type="non-terminal residue" evidence="9">
    <location>
        <position position="648"/>
    </location>
</feature>
<dbReference type="PANTHER" id="PTHR15137">
    <property type="entry name" value="TRANSCRIPTION INITIATION FACTOR TFIID"/>
    <property type="match status" value="1"/>
</dbReference>
<proteinExistence type="inferred from homology"/>
<dbReference type="SUPFAM" id="SSF55486">
    <property type="entry name" value="Metalloproteases ('zincins'), catalytic domain"/>
    <property type="match status" value="1"/>
</dbReference>
<comment type="caution">
    <text evidence="9">The sequence shown here is derived from an EMBL/GenBank/DDBJ whole genome shotgun (WGS) entry which is preliminary data.</text>
</comment>
<evidence type="ECO:0000313" key="9">
    <source>
        <dbReference type="EMBL" id="KAJ6340141.1"/>
    </source>
</evidence>
<keyword evidence="10" id="KW-1185">Reference proteome</keyword>
<keyword evidence="6" id="KW-0539">Nucleus</keyword>
<protein>
    <recommendedName>
        <fullName evidence="3">Transcription initiation factor TFIID subunit 2</fullName>
    </recommendedName>
</protein>
<reference evidence="9" key="2">
    <citation type="journal article" date="2023" name="Int. J. Mol. Sci.">
        <title>De Novo Assembly and Annotation of 11 Diverse Shrub Willow (Salix) Genomes Reveals Novel Gene Organization in Sex-Linked Regions.</title>
        <authorList>
            <person name="Hyden B."/>
            <person name="Feng K."/>
            <person name="Yates T.B."/>
            <person name="Jawdy S."/>
            <person name="Cereghino C."/>
            <person name="Smart L.B."/>
            <person name="Muchero W."/>
        </authorList>
    </citation>
    <scope>NUCLEOTIDE SEQUENCE</scope>
    <source>
        <tissue evidence="9">Shoot tip</tissue>
    </source>
</reference>
<reference evidence="9" key="1">
    <citation type="submission" date="2022-10" db="EMBL/GenBank/DDBJ databases">
        <authorList>
            <person name="Hyden B.L."/>
            <person name="Feng K."/>
            <person name="Yates T."/>
            <person name="Jawdy S."/>
            <person name="Smart L.B."/>
            <person name="Muchero W."/>
        </authorList>
    </citation>
    <scope>NUCLEOTIDE SEQUENCE</scope>
    <source>
        <tissue evidence="9">Shoot tip</tissue>
    </source>
</reference>
<organism evidence="9 10">
    <name type="scientific">Salix suchowensis</name>
    <dbReference type="NCBI Taxonomy" id="1278906"/>
    <lineage>
        <taxon>Eukaryota</taxon>
        <taxon>Viridiplantae</taxon>
        <taxon>Streptophyta</taxon>
        <taxon>Embryophyta</taxon>
        <taxon>Tracheophyta</taxon>
        <taxon>Spermatophyta</taxon>
        <taxon>Magnoliopsida</taxon>
        <taxon>eudicotyledons</taxon>
        <taxon>Gunneridae</taxon>
        <taxon>Pentapetalae</taxon>
        <taxon>rosids</taxon>
        <taxon>fabids</taxon>
        <taxon>Malpighiales</taxon>
        <taxon>Salicaceae</taxon>
        <taxon>Saliceae</taxon>
        <taxon>Salix</taxon>
    </lineage>
</organism>
<evidence type="ECO:0000313" key="10">
    <source>
        <dbReference type="Proteomes" id="UP001141253"/>
    </source>
</evidence>
<dbReference type="Gene3D" id="2.60.40.1730">
    <property type="entry name" value="tricorn interacting facor f3 domain"/>
    <property type="match status" value="1"/>
</dbReference>
<evidence type="ECO:0000256" key="1">
    <source>
        <dbReference type="ARBA" id="ARBA00004123"/>
    </source>
</evidence>
<evidence type="ECO:0000256" key="4">
    <source>
        <dbReference type="ARBA" id="ARBA00023015"/>
    </source>
</evidence>
<dbReference type="Proteomes" id="UP001141253">
    <property type="component" value="Chromosome 15W"/>
</dbReference>
<dbReference type="PANTHER" id="PTHR15137:SF9">
    <property type="entry name" value="TRANSCRIPTION INITIATION FACTOR TFIID SUBUNIT 2"/>
    <property type="match status" value="1"/>
</dbReference>
<dbReference type="Pfam" id="PF25316">
    <property type="entry name" value="TAF2_3rd"/>
    <property type="match status" value="1"/>
</dbReference>
<dbReference type="InterPro" id="IPR042097">
    <property type="entry name" value="Aminopeptidase_N-like_N_sf"/>
</dbReference>
<dbReference type="SUPFAM" id="SSF63737">
    <property type="entry name" value="Leukotriene A4 hydrolase N-terminal domain"/>
    <property type="match status" value="1"/>
</dbReference>
<dbReference type="InterPro" id="IPR027268">
    <property type="entry name" value="Peptidase_M4/M1_CTD_sf"/>
</dbReference>